<evidence type="ECO:0000313" key="4">
    <source>
        <dbReference type="Proteomes" id="UP000184240"/>
    </source>
</evidence>
<evidence type="ECO:0000313" key="3">
    <source>
        <dbReference type="EMBL" id="SHH73575.1"/>
    </source>
</evidence>
<dbReference type="Proteomes" id="UP000184240">
    <property type="component" value="Unassembled WGS sequence"/>
</dbReference>
<evidence type="ECO:0000313" key="2">
    <source>
        <dbReference type="EMBL" id="RXG30882.1"/>
    </source>
</evidence>
<dbReference type="AlphaFoldDB" id="A0A1M5VEI2"/>
<evidence type="ECO:0000313" key="5">
    <source>
        <dbReference type="Proteomes" id="UP000290037"/>
    </source>
</evidence>
<protein>
    <recommendedName>
        <fullName evidence="6">Protein containing PKD domain-containing protein</fullName>
    </recommendedName>
</protein>
<dbReference type="RefSeq" id="WP_072980530.1">
    <property type="nucleotide sequence ID" value="NZ_CAXPJH010000015.1"/>
</dbReference>
<evidence type="ECO:0008006" key="6">
    <source>
        <dbReference type="Google" id="ProtNLM"/>
    </source>
</evidence>
<reference evidence="4" key="2">
    <citation type="submission" date="2016-11" db="EMBL/GenBank/DDBJ databases">
        <authorList>
            <person name="Varghese N."/>
            <person name="Submissions S."/>
        </authorList>
    </citation>
    <scope>NUCLEOTIDE SEQUENCE [LARGE SCALE GENOMIC DNA]</scope>
    <source>
        <strain evidence="4">DSM 19859</strain>
    </source>
</reference>
<dbReference type="STRING" id="573501.SAMN04487999_0724"/>
<accession>A0A1M5VEI2</accession>
<dbReference type="Pfam" id="PF15418">
    <property type="entry name" value="DUF4625"/>
    <property type="match status" value="2"/>
</dbReference>
<feature type="chain" id="PRO_5012522455" description="Protein containing PKD domain-containing protein" evidence="1">
    <location>
        <begin position="23"/>
        <end position="258"/>
    </location>
</feature>
<dbReference type="EMBL" id="QOVN01000001">
    <property type="protein sequence ID" value="RXG30882.1"/>
    <property type="molecule type" value="Genomic_DNA"/>
</dbReference>
<dbReference type="EMBL" id="FQXT01000002">
    <property type="protein sequence ID" value="SHH73575.1"/>
    <property type="molecule type" value="Genomic_DNA"/>
</dbReference>
<name>A0A1M5VEI2_9FLAO</name>
<evidence type="ECO:0000256" key="1">
    <source>
        <dbReference type="SAM" id="SignalP"/>
    </source>
</evidence>
<feature type="signal peptide" evidence="1">
    <location>
        <begin position="1"/>
        <end position="22"/>
    </location>
</feature>
<dbReference type="PROSITE" id="PS51257">
    <property type="entry name" value="PROKAR_LIPOPROTEIN"/>
    <property type="match status" value="1"/>
</dbReference>
<reference evidence="2 5" key="3">
    <citation type="submission" date="2018-07" db="EMBL/GenBank/DDBJ databases">
        <title>Leeuwenhoekiella genomics.</title>
        <authorList>
            <person name="Tahon G."/>
            <person name="Willems A."/>
        </authorList>
    </citation>
    <scope>NUCLEOTIDE SEQUENCE [LARGE SCALE GENOMIC DNA]</scope>
    <source>
        <strain evidence="2 5">LMG 24856</strain>
    </source>
</reference>
<organism evidence="3 4">
    <name type="scientific">Leeuwenhoekiella palythoae</name>
    <dbReference type="NCBI Taxonomy" id="573501"/>
    <lineage>
        <taxon>Bacteria</taxon>
        <taxon>Pseudomonadati</taxon>
        <taxon>Bacteroidota</taxon>
        <taxon>Flavobacteriia</taxon>
        <taxon>Flavobacteriales</taxon>
        <taxon>Flavobacteriaceae</taxon>
        <taxon>Leeuwenhoekiella</taxon>
    </lineage>
</organism>
<proteinExistence type="predicted"/>
<dbReference type="InterPro" id="IPR027829">
    <property type="entry name" value="DUF4625"/>
</dbReference>
<keyword evidence="5" id="KW-1185">Reference proteome</keyword>
<gene>
    <name evidence="2" type="ORF">DSM01_16</name>
    <name evidence="3" type="ORF">SAMN04487999_0724</name>
</gene>
<keyword evidence="1" id="KW-0732">Signal</keyword>
<reference evidence="3" key="1">
    <citation type="submission" date="2016-11" db="EMBL/GenBank/DDBJ databases">
        <authorList>
            <person name="Jaros S."/>
            <person name="Januszkiewicz K."/>
            <person name="Wedrychowicz H."/>
        </authorList>
    </citation>
    <scope>NUCLEOTIDE SEQUENCE [LARGE SCALE GENOMIC DNA]</scope>
    <source>
        <strain evidence="3">DSM 19859</strain>
    </source>
</reference>
<dbReference type="Proteomes" id="UP000290037">
    <property type="component" value="Unassembled WGS sequence"/>
</dbReference>
<dbReference type="OrthoDB" id="978436at2"/>
<sequence length="258" mass="28295">MKLNMKHLALFVLAGITLSSCSDDDTDVIVEEAPLISNFEFGEGSTHGDEQVAYKGSDIHLEAEIVAEATVSSITLDIHAHDLEVGEGEEEWHFEQEFTDESYLVINPTFHEHVDVPATAPAGEYHITLTVTDTNGNSTEVEGHIQVLDPVTTSNLSIDESVARGSDFHAEFLIEAVHGVHNITVDIHAHGLTVGEGEAEWDFEQIFEEGYHGETSVEFHEHIDVPATAPVGEYHMVITIEDEEGNISEIDTHLDVTA</sequence>